<evidence type="ECO:0000313" key="4">
    <source>
        <dbReference type="Proteomes" id="UP000774570"/>
    </source>
</evidence>
<dbReference type="InterPro" id="IPR016181">
    <property type="entry name" value="Acyl_CoA_acyltransferase"/>
</dbReference>
<feature type="domain" description="N-acetyltransferase" evidence="2">
    <location>
        <begin position="6"/>
        <end position="92"/>
    </location>
</feature>
<keyword evidence="4" id="KW-1185">Reference proteome</keyword>
<dbReference type="PANTHER" id="PTHR31435">
    <property type="entry name" value="PROTEIN NATD1"/>
    <property type="match status" value="1"/>
</dbReference>
<reference evidence="3 4" key="1">
    <citation type="submission" date="2021-07" db="EMBL/GenBank/DDBJ databases">
        <title>Actinomadura sp. PM05-2 isolated from lichen.</title>
        <authorList>
            <person name="Somphong A."/>
            <person name="Phongsopitanun W."/>
            <person name="Tanasupawat S."/>
            <person name="Peongsungnone V."/>
        </authorList>
    </citation>
    <scope>NUCLEOTIDE SEQUENCE [LARGE SCALE GENOMIC DNA]</scope>
    <source>
        <strain evidence="3 4">PM05-2</strain>
    </source>
</reference>
<dbReference type="InterPro" id="IPR031165">
    <property type="entry name" value="GNAT_YJDJ"/>
</dbReference>
<comment type="caution">
    <text evidence="3">The sequence shown here is derived from an EMBL/GenBank/DDBJ whole genome shotgun (WGS) entry which is preliminary data.</text>
</comment>
<dbReference type="EMBL" id="JAIBOA010000011">
    <property type="protein sequence ID" value="MBW8484514.1"/>
    <property type="molecule type" value="Genomic_DNA"/>
</dbReference>
<evidence type="ECO:0000313" key="3">
    <source>
        <dbReference type="EMBL" id="MBW8484514.1"/>
    </source>
</evidence>
<dbReference type="InterPro" id="IPR000182">
    <property type="entry name" value="GNAT_dom"/>
</dbReference>
<dbReference type="Pfam" id="PF14542">
    <property type="entry name" value="Acetyltransf_CG"/>
    <property type="match status" value="1"/>
</dbReference>
<dbReference type="SUPFAM" id="SSF55729">
    <property type="entry name" value="Acyl-CoA N-acyltransferases (Nat)"/>
    <property type="match status" value="1"/>
</dbReference>
<dbReference type="InterPro" id="IPR045057">
    <property type="entry name" value="Gcn5-rel_NAT"/>
</dbReference>
<proteinExistence type="predicted"/>
<organism evidence="3 4">
    <name type="scientific">Actinomadura parmotrematis</name>
    <dbReference type="NCBI Taxonomy" id="2864039"/>
    <lineage>
        <taxon>Bacteria</taxon>
        <taxon>Bacillati</taxon>
        <taxon>Actinomycetota</taxon>
        <taxon>Actinomycetes</taxon>
        <taxon>Streptosporangiales</taxon>
        <taxon>Thermomonosporaceae</taxon>
        <taxon>Actinomadura</taxon>
    </lineage>
</organism>
<evidence type="ECO:0000259" key="2">
    <source>
        <dbReference type="PROSITE" id="PS51729"/>
    </source>
</evidence>
<sequence length="93" mass="10253">MSREITDNAAANRYEIREDGALAGFAEYVLRDGEIVFTHTEVDPSFEGKGVGGALARGALDDVRTRDLAVVPQCPFIKSWIDKHPDYRDLVAS</sequence>
<protein>
    <submittedName>
        <fullName evidence="3">N-acetyltransferase</fullName>
    </submittedName>
</protein>
<feature type="domain" description="N-acetyltransferase" evidence="1">
    <location>
        <begin position="1"/>
        <end position="93"/>
    </location>
</feature>
<dbReference type="PANTHER" id="PTHR31435:SF10">
    <property type="entry name" value="BSR4717 PROTEIN"/>
    <property type="match status" value="1"/>
</dbReference>
<dbReference type="RefSeq" id="WP_220167728.1">
    <property type="nucleotide sequence ID" value="NZ_JAIBOA010000011.1"/>
</dbReference>
<name>A0ABS7FVR0_9ACTN</name>
<evidence type="ECO:0000259" key="1">
    <source>
        <dbReference type="PROSITE" id="PS51186"/>
    </source>
</evidence>
<dbReference type="Gene3D" id="3.40.630.30">
    <property type="match status" value="1"/>
</dbReference>
<accession>A0ABS7FVR0</accession>
<dbReference type="Proteomes" id="UP000774570">
    <property type="component" value="Unassembled WGS sequence"/>
</dbReference>
<dbReference type="PROSITE" id="PS51729">
    <property type="entry name" value="GNAT_YJDJ"/>
    <property type="match status" value="1"/>
</dbReference>
<dbReference type="CDD" id="cd04301">
    <property type="entry name" value="NAT_SF"/>
    <property type="match status" value="1"/>
</dbReference>
<gene>
    <name evidence="3" type="ORF">K1Y72_19180</name>
</gene>
<dbReference type="PROSITE" id="PS51186">
    <property type="entry name" value="GNAT"/>
    <property type="match status" value="1"/>
</dbReference>